<dbReference type="InterPro" id="IPR002589">
    <property type="entry name" value="Macro_dom"/>
</dbReference>
<gene>
    <name evidence="5" type="ORF">UABAM_02877</name>
</gene>
<proteinExistence type="predicted"/>
<dbReference type="PANTHER" id="PTHR14453">
    <property type="entry name" value="PARP/ZINC FINGER CCCH TYPE DOMAIN CONTAINING PROTEIN"/>
    <property type="match status" value="1"/>
</dbReference>
<dbReference type="KEGG" id="uam:UABAM_02877"/>
<dbReference type="GO" id="GO:0005737">
    <property type="term" value="C:cytoplasm"/>
    <property type="evidence" value="ECO:0007669"/>
    <property type="project" value="TreeGrafter"/>
</dbReference>
<sequence length="167" mass="18395">MNIIVKSGNIIDEEVDVLISTANPSLNMSGGVNGAILQRGGECVQQELRNYLKKHDRRWVKEGSIVVTGPGALKVKHILHAVAINGFYESSSQLVRDLLVNVWKKCEELHAKTVAVPALATGYGPLSTEEFAHALHDSLSDRIAIEDLRIVLHKQEDIKIVSKILQI</sequence>
<keyword evidence="1" id="KW-0328">Glycosyltransferase</keyword>
<dbReference type="InterPro" id="IPR043472">
    <property type="entry name" value="Macro_dom-like"/>
</dbReference>
<dbReference type="PROSITE" id="PS51154">
    <property type="entry name" value="MACRO"/>
    <property type="match status" value="1"/>
</dbReference>
<dbReference type="Pfam" id="PF01661">
    <property type="entry name" value="Macro"/>
    <property type="match status" value="1"/>
</dbReference>
<dbReference type="SUPFAM" id="SSF52949">
    <property type="entry name" value="Macro domain-like"/>
    <property type="match status" value="1"/>
</dbReference>
<evidence type="ECO:0000256" key="1">
    <source>
        <dbReference type="ARBA" id="ARBA00022676"/>
    </source>
</evidence>
<dbReference type="GO" id="GO:0003950">
    <property type="term" value="F:NAD+ poly-ADP-ribosyltransferase activity"/>
    <property type="evidence" value="ECO:0007669"/>
    <property type="project" value="TreeGrafter"/>
</dbReference>
<dbReference type="OrthoDB" id="290383at2"/>
<evidence type="ECO:0000259" key="4">
    <source>
        <dbReference type="PROSITE" id="PS51154"/>
    </source>
</evidence>
<organism evidence="5 6">
    <name type="scientific">Uabimicrobium amorphum</name>
    <dbReference type="NCBI Taxonomy" id="2596890"/>
    <lineage>
        <taxon>Bacteria</taxon>
        <taxon>Pseudomonadati</taxon>
        <taxon>Planctomycetota</taxon>
        <taxon>Candidatus Uabimicrobiia</taxon>
        <taxon>Candidatus Uabimicrobiales</taxon>
        <taxon>Candidatus Uabimicrobiaceae</taxon>
        <taxon>Candidatus Uabimicrobium</taxon>
    </lineage>
</organism>
<accession>A0A5S9F3B8</accession>
<reference evidence="5 6" key="1">
    <citation type="submission" date="2019-08" db="EMBL/GenBank/DDBJ databases">
        <title>Complete genome sequence of Candidatus Uab amorphum.</title>
        <authorList>
            <person name="Shiratori T."/>
            <person name="Suzuki S."/>
            <person name="Kakizawa Y."/>
            <person name="Ishida K."/>
        </authorList>
    </citation>
    <scope>NUCLEOTIDE SEQUENCE [LARGE SCALE GENOMIC DNA]</scope>
    <source>
        <strain evidence="5 6">SRT547</strain>
    </source>
</reference>
<dbReference type="GO" id="GO:0010629">
    <property type="term" value="P:negative regulation of gene expression"/>
    <property type="evidence" value="ECO:0007669"/>
    <property type="project" value="TreeGrafter"/>
</dbReference>
<feature type="domain" description="Macro" evidence="4">
    <location>
        <begin position="1"/>
        <end position="167"/>
    </location>
</feature>
<protein>
    <recommendedName>
        <fullName evidence="4">Macro domain-containing protein</fullName>
    </recommendedName>
</protein>
<dbReference type="GO" id="GO:0070212">
    <property type="term" value="P:protein poly-ADP-ribosylation"/>
    <property type="evidence" value="ECO:0007669"/>
    <property type="project" value="TreeGrafter"/>
</dbReference>
<dbReference type="Gene3D" id="3.40.220.10">
    <property type="entry name" value="Leucine Aminopeptidase, subunit E, domain 1"/>
    <property type="match status" value="1"/>
</dbReference>
<dbReference type="EMBL" id="AP019860">
    <property type="protein sequence ID" value="BBM84516.1"/>
    <property type="molecule type" value="Genomic_DNA"/>
</dbReference>
<dbReference type="GO" id="GO:0003714">
    <property type="term" value="F:transcription corepressor activity"/>
    <property type="evidence" value="ECO:0007669"/>
    <property type="project" value="TreeGrafter"/>
</dbReference>
<evidence type="ECO:0000313" key="6">
    <source>
        <dbReference type="Proteomes" id="UP000326354"/>
    </source>
</evidence>
<keyword evidence="6" id="KW-1185">Reference proteome</keyword>
<evidence type="ECO:0000313" key="5">
    <source>
        <dbReference type="EMBL" id="BBM84516.1"/>
    </source>
</evidence>
<dbReference type="AlphaFoldDB" id="A0A5S9F3B8"/>
<dbReference type="GO" id="GO:1990404">
    <property type="term" value="F:NAD+-protein mono-ADP-ribosyltransferase activity"/>
    <property type="evidence" value="ECO:0007669"/>
    <property type="project" value="TreeGrafter"/>
</dbReference>
<keyword evidence="3" id="KW-0520">NAD</keyword>
<evidence type="ECO:0000256" key="2">
    <source>
        <dbReference type="ARBA" id="ARBA00022679"/>
    </source>
</evidence>
<dbReference type="RefSeq" id="WP_151968663.1">
    <property type="nucleotide sequence ID" value="NZ_AP019860.1"/>
</dbReference>
<dbReference type="InterPro" id="IPR052056">
    <property type="entry name" value="Mono-ARTD/PARP"/>
</dbReference>
<dbReference type="PANTHER" id="PTHR14453:SF67">
    <property type="entry name" value="POLY [ADP-RIBOSE] POLYMERASE"/>
    <property type="match status" value="1"/>
</dbReference>
<dbReference type="SMART" id="SM00506">
    <property type="entry name" value="A1pp"/>
    <property type="match status" value="1"/>
</dbReference>
<name>A0A5S9F3B8_UABAM</name>
<evidence type="ECO:0000256" key="3">
    <source>
        <dbReference type="ARBA" id="ARBA00023027"/>
    </source>
</evidence>
<keyword evidence="2" id="KW-0808">Transferase</keyword>
<dbReference type="Proteomes" id="UP000326354">
    <property type="component" value="Chromosome"/>
</dbReference>